<evidence type="ECO:0000313" key="6">
    <source>
        <dbReference type="Proteomes" id="UP000831120"/>
    </source>
</evidence>
<dbReference type="Pfam" id="PF22725">
    <property type="entry name" value="GFO_IDH_MocA_C3"/>
    <property type="match status" value="1"/>
</dbReference>
<dbReference type="InterPro" id="IPR051450">
    <property type="entry name" value="Gfo/Idh/MocA_Oxidoreductases"/>
</dbReference>
<dbReference type="STRING" id="56956.A0O31_00368"/>
<dbReference type="InterPro" id="IPR055170">
    <property type="entry name" value="GFO_IDH_MocA-like_dom"/>
</dbReference>
<dbReference type="AlphaFoldDB" id="A0A1J0LS73"/>
<dbReference type="RefSeq" id="WP_071676417.1">
    <property type="nucleotide sequence ID" value="NZ_AP025593.1"/>
</dbReference>
<dbReference type="OrthoDB" id="9781031at2"/>
<evidence type="ECO:0000259" key="1">
    <source>
        <dbReference type="Pfam" id="PF01408"/>
    </source>
</evidence>
<reference evidence="5" key="1">
    <citation type="submission" date="2016-06" db="EMBL/GenBank/DDBJ databases">
        <title>Whole genome sequencing of Thermus brockianus strain GE-1.</title>
        <authorList>
            <person name="Schaefers C."/>
            <person name="Blank S."/>
            <person name="Wiebusch S."/>
            <person name="Elleuche S."/>
            <person name="Antranikian G."/>
        </authorList>
    </citation>
    <scope>NUCLEOTIDE SEQUENCE [LARGE SCALE GENOMIC DNA]</scope>
    <source>
        <strain evidence="5">GE-1</strain>
    </source>
</reference>
<evidence type="ECO:0000259" key="2">
    <source>
        <dbReference type="Pfam" id="PF22725"/>
    </source>
</evidence>
<sequence>MAPRLLFLGAGNRGFAYARHAAALGAKVVGVAEPQVERREAFRKAFGATQAFSDWREVLDAPLLGEAAVVALPDRLHKEAAVALMEKGYHLLLEKPIAPTWAEVEEVAKAKARTGRLVAVAHVLRYTPYAQALKALLREGAIGEVVSAQHLEPVGHWHYAHSYVRGNWRKEAESSFFLLAKSVHDLDWLLFLMPGEVRRVSSFGGLYHFRPERRPEGAAERCLACPEGVERTCPFSAKRIYLEAFDRGERGWPLDVVAFPLTRENLLRALEEGPYGECVYLGKNDVADHQVVALEYRDGRTASFHTEGLSRMRFRETRLFGTEGELYGDGRYLRLFHFVKGERVMDLASEREGSVRTGHGGGDLGLVRAFLQGVAREDEGFLEPFAEAVYAHRLAFWAEEGRRLGRVMETKGP</sequence>
<dbReference type="SUPFAM" id="SSF55347">
    <property type="entry name" value="Glyceraldehyde-3-phosphate dehydrogenase-like, C-terminal domain"/>
    <property type="match status" value="1"/>
</dbReference>
<proteinExistence type="predicted"/>
<dbReference type="Proteomes" id="UP000182993">
    <property type="component" value="Chromosome"/>
</dbReference>
<dbReference type="PANTHER" id="PTHR43377:SF2">
    <property type="entry name" value="BINDING ROSSMANN FOLD OXIDOREDUCTASE, PUTATIVE (AFU_ORTHOLOGUE AFUA_4G00560)-RELATED"/>
    <property type="match status" value="1"/>
</dbReference>
<dbReference type="SUPFAM" id="SSF51735">
    <property type="entry name" value="NAD(P)-binding Rossmann-fold domains"/>
    <property type="match status" value="1"/>
</dbReference>
<evidence type="ECO:0000313" key="3">
    <source>
        <dbReference type="EMBL" id="APD08579.1"/>
    </source>
</evidence>
<feature type="domain" description="Gfo/Idh/MocA-like oxidoreductase N-terminal" evidence="1">
    <location>
        <begin position="6"/>
        <end position="122"/>
    </location>
</feature>
<dbReference type="GO" id="GO:0000166">
    <property type="term" value="F:nucleotide binding"/>
    <property type="evidence" value="ECO:0007669"/>
    <property type="project" value="InterPro"/>
</dbReference>
<organism evidence="3 5">
    <name type="scientific">Thermus brockianus</name>
    <dbReference type="NCBI Taxonomy" id="56956"/>
    <lineage>
        <taxon>Bacteria</taxon>
        <taxon>Thermotogati</taxon>
        <taxon>Deinococcota</taxon>
        <taxon>Deinococci</taxon>
        <taxon>Thermales</taxon>
        <taxon>Thermaceae</taxon>
        <taxon>Thermus</taxon>
    </lineage>
</organism>
<dbReference type="KEGG" id="tbc:A0O31_00368"/>
<dbReference type="Proteomes" id="UP000831120">
    <property type="component" value="Chromosome"/>
</dbReference>
<accession>A0A1J0LS73</accession>
<evidence type="ECO:0000313" key="5">
    <source>
        <dbReference type="Proteomes" id="UP000182993"/>
    </source>
</evidence>
<keyword evidence="6" id="KW-1185">Reference proteome</keyword>
<dbReference type="EMBL" id="CP016312">
    <property type="protein sequence ID" value="APD08579.1"/>
    <property type="molecule type" value="Genomic_DNA"/>
</dbReference>
<dbReference type="Gene3D" id="3.40.50.720">
    <property type="entry name" value="NAD(P)-binding Rossmann-like Domain"/>
    <property type="match status" value="1"/>
</dbReference>
<name>A0A1J0LS73_THEBO</name>
<dbReference type="PANTHER" id="PTHR43377">
    <property type="entry name" value="BILIVERDIN REDUCTASE A"/>
    <property type="match status" value="1"/>
</dbReference>
<dbReference type="InterPro" id="IPR000683">
    <property type="entry name" value="Gfo/Idh/MocA-like_OxRdtase_N"/>
</dbReference>
<dbReference type="InterPro" id="IPR036291">
    <property type="entry name" value="NAD(P)-bd_dom_sf"/>
</dbReference>
<dbReference type="Pfam" id="PF01408">
    <property type="entry name" value="GFO_IDH_MocA"/>
    <property type="match status" value="1"/>
</dbReference>
<gene>
    <name evidence="3" type="primary">afr</name>
    <name evidence="3" type="ORF">A0O31_00368</name>
    <name evidence="4" type="ORF">TbrSNM41_08020</name>
</gene>
<feature type="domain" description="GFO/IDH/MocA-like oxidoreductase" evidence="2">
    <location>
        <begin position="131"/>
        <end position="218"/>
    </location>
</feature>
<dbReference type="Gene3D" id="3.30.360.10">
    <property type="entry name" value="Dihydrodipicolinate Reductase, domain 2"/>
    <property type="match status" value="1"/>
</dbReference>
<evidence type="ECO:0000313" key="4">
    <source>
        <dbReference type="EMBL" id="BDG16068.1"/>
    </source>
</evidence>
<reference evidence="4 6" key="3">
    <citation type="journal article" date="2022" name="Microbiol. Resour. Announc.">
        <title>Complete Genome Sequences of Thermus Strains Isolated from Senami Hot Spring in Japan.</title>
        <authorList>
            <person name="Miyazaki K."/>
        </authorList>
    </citation>
    <scope>NUCLEOTIDE SEQUENCE [LARGE SCALE GENOMIC DNA]</scope>
    <source>
        <strain evidence="4 6">SNM4-1</strain>
    </source>
</reference>
<reference evidence="3" key="2">
    <citation type="journal article" date="2017" name="Stand. Genomic Sci.">
        <title>Complete genome sequence of Thermus brockianus GE-1 reveals key enzymes of xylan/xylose metabolism.</title>
        <authorList>
            <person name="Schaefers C."/>
            <person name="Blank S."/>
            <person name="Wiebusch S."/>
            <person name="Elleuche S."/>
            <person name="Antranikian G."/>
        </authorList>
    </citation>
    <scope>NUCLEOTIDE SEQUENCE</scope>
    <source>
        <strain evidence="3">GE-1</strain>
    </source>
</reference>
<dbReference type="EMBL" id="AP025593">
    <property type="protein sequence ID" value="BDG16068.1"/>
    <property type="molecule type" value="Genomic_DNA"/>
</dbReference>
<protein>
    <submittedName>
        <fullName evidence="3">1,5-anhydro-D-fructose reductase</fullName>
    </submittedName>
    <submittedName>
        <fullName evidence="4">Oxidoreductase</fullName>
    </submittedName>
</protein>